<evidence type="ECO:0000256" key="7">
    <source>
        <dbReference type="ARBA" id="ARBA00023053"/>
    </source>
</evidence>
<keyword evidence="8" id="KW-0406">Ion transport</keyword>
<feature type="transmembrane region" description="Helical" evidence="12">
    <location>
        <begin position="272"/>
        <end position="288"/>
    </location>
</feature>
<feature type="compositionally biased region" description="Acidic residues" evidence="11">
    <location>
        <begin position="735"/>
        <end position="745"/>
    </location>
</feature>
<comment type="subcellular location">
    <subcellularLocation>
        <location evidence="1">Membrane</location>
        <topology evidence="1">Multi-pass membrane protein</topology>
    </subcellularLocation>
</comment>
<keyword evidence="15" id="KW-1185">Reference proteome</keyword>
<comment type="caution">
    <text evidence="14">The sequence shown here is derived from an EMBL/GenBank/DDBJ whole genome shotgun (WGS) entry which is preliminary data.</text>
</comment>
<feature type="compositionally biased region" description="Low complexity" evidence="11">
    <location>
        <begin position="844"/>
        <end position="857"/>
    </location>
</feature>
<keyword evidence="6 12" id="KW-1133">Transmembrane helix</keyword>
<feature type="transmembrane region" description="Helical" evidence="12">
    <location>
        <begin position="331"/>
        <end position="354"/>
    </location>
</feature>
<feature type="compositionally biased region" description="Polar residues" evidence="11">
    <location>
        <begin position="712"/>
        <end position="725"/>
    </location>
</feature>
<dbReference type="InterPro" id="IPR004712">
    <property type="entry name" value="Na+/H+_antiporter_fungi"/>
</dbReference>
<dbReference type="PANTHER" id="PTHR31382:SF4">
    <property type="entry name" value="NA(+)_H(+) ANTIPORTER"/>
    <property type="match status" value="1"/>
</dbReference>
<name>A0A8S0X8T9_CYCAE</name>
<feature type="transmembrane region" description="Helical" evidence="12">
    <location>
        <begin position="179"/>
        <end position="197"/>
    </location>
</feature>
<feature type="region of interest" description="Disordered" evidence="11">
    <location>
        <begin position="708"/>
        <end position="934"/>
    </location>
</feature>
<evidence type="ECO:0000256" key="8">
    <source>
        <dbReference type="ARBA" id="ARBA00023065"/>
    </source>
</evidence>
<dbReference type="GO" id="GO:0042391">
    <property type="term" value="P:regulation of membrane potential"/>
    <property type="evidence" value="ECO:0007669"/>
    <property type="project" value="InterPro"/>
</dbReference>
<evidence type="ECO:0000256" key="5">
    <source>
        <dbReference type="ARBA" id="ARBA00022692"/>
    </source>
</evidence>
<evidence type="ECO:0000313" key="14">
    <source>
        <dbReference type="EMBL" id="CAA7270672.1"/>
    </source>
</evidence>
<evidence type="ECO:0000259" key="13">
    <source>
        <dbReference type="Pfam" id="PF00999"/>
    </source>
</evidence>
<keyword evidence="7" id="KW-0915">Sodium</keyword>
<dbReference type="GO" id="GO:0005886">
    <property type="term" value="C:plasma membrane"/>
    <property type="evidence" value="ECO:0007669"/>
    <property type="project" value="InterPro"/>
</dbReference>
<feature type="transmembrane region" description="Helical" evidence="12">
    <location>
        <begin position="249"/>
        <end position="266"/>
    </location>
</feature>
<feature type="transmembrane region" description="Helical" evidence="12">
    <location>
        <begin position="209"/>
        <end position="229"/>
    </location>
</feature>
<evidence type="ECO:0000256" key="2">
    <source>
        <dbReference type="ARBA" id="ARBA00005248"/>
    </source>
</evidence>
<dbReference type="OrthoDB" id="2190219at2759"/>
<dbReference type="PANTHER" id="PTHR31382">
    <property type="entry name" value="NA(+)/H(+) ANTIPORTER"/>
    <property type="match status" value="1"/>
</dbReference>
<evidence type="ECO:0000256" key="11">
    <source>
        <dbReference type="SAM" id="MobiDB-lite"/>
    </source>
</evidence>
<evidence type="ECO:0000256" key="3">
    <source>
        <dbReference type="ARBA" id="ARBA00022448"/>
    </source>
</evidence>
<keyword evidence="5 12" id="KW-0812">Transmembrane</keyword>
<feature type="compositionally biased region" description="Basic residues" evidence="11">
    <location>
        <begin position="787"/>
        <end position="797"/>
    </location>
</feature>
<proteinExistence type="inferred from homology"/>
<dbReference type="GO" id="GO:0015385">
    <property type="term" value="F:sodium:proton antiporter activity"/>
    <property type="evidence" value="ECO:0007669"/>
    <property type="project" value="InterPro"/>
</dbReference>
<keyword evidence="4" id="KW-0050">Antiport</keyword>
<evidence type="ECO:0000256" key="1">
    <source>
        <dbReference type="ARBA" id="ARBA00004141"/>
    </source>
</evidence>
<evidence type="ECO:0000256" key="12">
    <source>
        <dbReference type="SAM" id="Phobius"/>
    </source>
</evidence>
<sequence>MVFYPFEVTTPHVIYALLGGFIVLFGMFSLFLREKLYIGEAIWAFLFGVIVGPYCADVFNPRAWSGNSEEVTNVITLEFTRVVLAIGVFAIGVELPKAYMKKHWRSLFFLLVPVMTWGWFVCAGLIYALIPGLNFLSSLAVAACLTPTDPILAAAVVGGKWADKHVPAHIRHLLAAESGCNDGAAFPFLFLALYLIIDRDTGSAVRDWFLILWLYQVVLGAVIGCLLGWGFRHLMKFCERHDLIDRHSYVAQYVSLAILTIGVTTLLGSDDLLAAFFCGTAFAWDGFFNKQTEESVFSSVIDILFNIAAFIFVGAWMPFDKFDDPALTLSVWRLIVIAILILLLRRLPIMIALYKWIPDVKTFREAIFSGHFGPIGIGAVFISTLAIEVLHNAAEEAKASGVGDAAHETGTSGELTQTQILQGAMQPIVAFMVLCSITIHGLSIPGFSLGRRVHSVSRTWSRRDTYTNASVRGRMPEWAAQTRIVQRGGADIVINRDGTEVVLGEKGSGTNSTDVDVEVGQVTTVGGRRGSTESSEETKLHLSDTLVPPTPADTQDGEAGLPMPVTSPTTRSGRASPVRMEADAGHTNGAASGGVAVQRPPPTTLPLPPLTSRDFGVNGERDYREESPPDGSETIAEWMEGSHRVIERKSGPGSDVEVTVINEDPHASNAFIPAKWTGKIHELEHGAEEAAHSLRHELSLLGRRALDAVSPHHSSPSAEGSSTAAPRQDLGSAVVEDEDENEEGWSSEGSNGAAPATSGSGSPQRKTAKPRPVKGGYPHQLVAHPVGKGRRKMRRGSQSHGVDIVEEPRGREGRPGSGPAASISFALDAAQRAGPVPPSRLPGAAAARPSTADSAARNNRLESIRALHSRPPTRESSPSRSVRFVDEEARAGSGSAQGSGGAVSAAAGAGPATNGRTLIDRPLVEEPTQVGGGR</sequence>
<evidence type="ECO:0000256" key="10">
    <source>
        <dbReference type="ARBA" id="ARBA00023201"/>
    </source>
</evidence>
<feature type="transmembrane region" description="Helical" evidence="12">
    <location>
        <begin position="136"/>
        <end position="158"/>
    </location>
</feature>
<dbReference type="GO" id="GO:0036376">
    <property type="term" value="P:sodium ion export across plasma membrane"/>
    <property type="evidence" value="ECO:0007669"/>
    <property type="project" value="InterPro"/>
</dbReference>
<gene>
    <name evidence="14" type="ORF">AAE3_LOCUS12949</name>
</gene>
<dbReference type="FunFam" id="1.20.1530.20:FF:000015">
    <property type="entry name" value="Na(+)/H(+) antiporter 2"/>
    <property type="match status" value="1"/>
</dbReference>
<dbReference type="Proteomes" id="UP000467700">
    <property type="component" value="Unassembled WGS sequence"/>
</dbReference>
<feature type="transmembrane region" description="Helical" evidence="12">
    <location>
        <begin position="300"/>
        <end position="319"/>
    </location>
</feature>
<evidence type="ECO:0000256" key="4">
    <source>
        <dbReference type="ARBA" id="ARBA00022449"/>
    </source>
</evidence>
<protein>
    <recommendedName>
        <fullName evidence="13">Cation/H+ exchanger transmembrane domain-containing protein</fullName>
    </recommendedName>
</protein>
<feature type="transmembrane region" description="Helical" evidence="12">
    <location>
        <begin position="366"/>
        <end position="387"/>
    </location>
</feature>
<dbReference type="GO" id="GO:0120029">
    <property type="term" value="P:proton export across plasma membrane"/>
    <property type="evidence" value="ECO:0007669"/>
    <property type="project" value="InterPro"/>
</dbReference>
<evidence type="ECO:0000313" key="15">
    <source>
        <dbReference type="Proteomes" id="UP000467700"/>
    </source>
</evidence>
<dbReference type="AlphaFoldDB" id="A0A8S0X8T9"/>
<organism evidence="14 15">
    <name type="scientific">Cyclocybe aegerita</name>
    <name type="common">Black poplar mushroom</name>
    <name type="synonym">Agrocybe aegerita</name>
    <dbReference type="NCBI Taxonomy" id="1973307"/>
    <lineage>
        <taxon>Eukaryota</taxon>
        <taxon>Fungi</taxon>
        <taxon>Dikarya</taxon>
        <taxon>Basidiomycota</taxon>
        <taxon>Agaricomycotina</taxon>
        <taxon>Agaricomycetes</taxon>
        <taxon>Agaricomycetidae</taxon>
        <taxon>Agaricales</taxon>
        <taxon>Agaricineae</taxon>
        <taxon>Bolbitiaceae</taxon>
        <taxon>Cyclocybe</taxon>
    </lineage>
</organism>
<feature type="compositionally biased region" description="Pro residues" evidence="11">
    <location>
        <begin position="599"/>
        <end position="609"/>
    </location>
</feature>
<feature type="transmembrane region" description="Helical" evidence="12">
    <location>
        <begin position="41"/>
        <end position="59"/>
    </location>
</feature>
<feature type="region of interest" description="Disordered" evidence="11">
    <location>
        <begin position="525"/>
        <end position="615"/>
    </location>
</feature>
<keyword evidence="3" id="KW-0813">Transport</keyword>
<evidence type="ECO:0000256" key="6">
    <source>
        <dbReference type="ARBA" id="ARBA00022989"/>
    </source>
</evidence>
<feature type="compositionally biased region" description="Low complexity" evidence="11">
    <location>
        <begin position="902"/>
        <end position="912"/>
    </location>
</feature>
<evidence type="ECO:0000256" key="9">
    <source>
        <dbReference type="ARBA" id="ARBA00023136"/>
    </source>
</evidence>
<feature type="domain" description="Cation/H+ exchanger transmembrane" evidence="13">
    <location>
        <begin position="27"/>
        <end position="445"/>
    </location>
</feature>
<feature type="transmembrane region" description="Helical" evidence="12">
    <location>
        <begin position="12"/>
        <end position="32"/>
    </location>
</feature>
<dbReference type="GO" id="GO:0030007">
    <property type="term" value="P:intracellular potassium ion homeostasis"/>
    <property type="evidence" value="ECO:0007669"/>
    <property type="project" value="TreeGrafter"/>
</dbReference>
<reference evidence="14 15" key="1">
    <citation type="submission" date="2020-01" db="EMBL/GenBank/DDBJ databases">
        <authorList>
            <person name="Gupta K D."/>
        </authorList>
    </citation>
    <scope>NUCLEOTIDE SEQUENCE [LARGE SCALE GENOMIC DNA]</scope>
</reference>
<dbReference type="Pfam" id="PF00999">
    <property type="entry name" value="Na_H_Exchanger"/>
    <property type="match status" value="1"/>
</dbReference>
<keyword evidence="10" id="KW-0739">Sodium transport</keyword>
<feature type="transmembrane region" description="Helical" evidence="12">
    <location>
        <begin position="79"/>
        <end position="95"/>
    </location>
</feature>
<feature type="transmembrane region" description="Helical" evidence="12">
    <location>
        <begin position="107"/>
        <end position="130"/>
    </location>
</feature>
<comment type="similarity">
    <text evidence="2">Belongs to the fungal Na(+)/H(+) exchanger family.</text>
</comment>
<dbReference type="EMBL" id="CACVBS010000094">
    <property type="protein sequence ID" value="CAA7270672.1"/>
    <property type="molecule type" value="Genomic_DNA"/>
</dbReference>
<keyword evidence="9 12" id="KW-0472">Membrane</keyword>
<accession>A0A8S0X8T9</accession>
<dbReference type="InterPro" id="IPR006153">
    <property type="entry name" value="Cation/H_exchanger_TM"/>
</dbReference>